<gene>
    <name evidence="1" type="ORF">NCTC9381_06078</name>
</gene>
<proteinExistence type="predicted"/>
<accession>A0A379LUR1</accession>
<reference evidence="1 2" key="1">
    <citation type="submission" date="2018-06" db="EMBL/GenBank/DDBJ databases">
        <authorList>
            <consortium name="Pathogen Informatics"/>
            <person name="Doyle S."/>
        </authorList>
    </citation>
    <scope>NUCLEOTIDE SEQUENCE [LARGE SCALE GENOMIC DNA]</scope>
    <source>
        <strain evidence="1 2">NCTC9381</strain>
    </source>
</reference>
<evidence type="ECO:0000313" key="2">
    <source>
        <dbReference type="Proteomes" id="UP000254640"/>
    </source>
</evidence>
<name>A0A379LUR1_ENTAG</name>
<dbReference type="EMBL" id="UGSO01000003">
    <property type="protein sequence ID" value="SUE07308.1"/>
    <property type="molecule type" value="Genomic_DNA"/>
</dbReference>
<dbReference type="AlphaFoldDB" id="A0A379LUR1"/>
<dbReference type="Proteomes" id="UP000254640">
    <property type="component" value="Unassembled WGS sequence"/>
</dbReference>
<evidence type="ECO:0000313" key="1">
    <source>
        <dbReference type="EMBL" id="SUE07308.1"/>
    </source>
</evidence>
<organism evidence="1 2">
    <name type="scientific">Enterobacter agglomerans</name>
    <name type="common">Erwinia herbicola</name>
    <name type="synonym">Pantoea agglomerans</name>
    <dbReference type="NCBI Taxonomy" id="549"/>
    <lineage>
        <taxon>Bacteria</taxon>
        <taxon>Pseudomonadati</taxon>
        <taxon>Pseudomonadota</taxon>
        <taxon>Gammaproteobacteria</taxon>
        <taxon>Enterobacterales</taxon>
        <taxon>Erwiniaceae</taxon>
        <taxon>Pantoea</taxon>
        <taxon>Pantoea agglomerans group</taxon>
    </lineage>
</organism>
<sequence length="65" mass="7243">MTATIAHRPPFRPTGTRCGVTGNVYRQRGEFSRWVNAQFVHQQQHSPVKTLVICVDSAVALQHGV</sequence>
<keyword evidence="2" id="KW-1185">Reference proteome</keyword>
<protein>
    <submittedName>
        <fullName evidence="1">Uncharacterized protein</fullName>
    </submittedName>
</protein>